<dbReference type="PROSITE" id="PS51002">
    <property type="entry name" value="CYTB_NTER"/>
    <property type="match status" value="1"/>
</dbReference>
<organism evidence="2 3">
    <name type="scientific">Paragonimus westermani</name>
    <dbReference type="NCBI Taxonomy" id="34504"/>
    <lineage>
        <taxon>Eukaryota</taxon>
        <taxon>Metazoa</taxon>
        <taxon>Spiralia</taxon>
        <taxon>Lophotrochozoa</taxon>
        <taxon>Platyhelminthes</taxon>
        <taxon>Trematoda</taxon>
        <taxon>Digenea</taxon>
        <taxon>Plagiorchiida</taxon>
        <taxon>Troglotremata</taxon>
        <taxon>Troglotrematidae</taxon>
        <taxon>Paragonimus</taxon>
    </lineage>
</organism>
<evidence type="ECO:0000259" key="1">
    <source>
        <dbReference type="PROSITE" id="PS51002"/>
    </source>
</evidence>
<dbReference type="Gene3D" id="1.20.810.10">
    <property type="entry name" value="Cytochrome Bc1 Complex, Chain C"/>
    <property type="match status" value="1"/>
</dbReference>
<dbReference type="Proteomes" id="UP000324629">
    <property type="component" value="Unassembled WGS sequence"/>
</dbReference>
<dbReference type="GO" id="GO:0022904">
    <property type="term" value="P:respiratory electron transport chain"/>
    <property type="evidence" value="ECO:0007669"/>
    <property type="project" value="InterPro"/>
</dbReference>
<comment type="caution">
    <text evidence="2">The sequence shown here is derived from an EMBL/GenBank/DDBJ whole genome shotgun (WGS) entry which is preliminary data.</text>
</comment>
<dbReference type="EMBL" id="QNGE01003671">
    <property type="protein sequence ID" value="KAA3673749.1"/>
    <property type="molecule type" value="Genomic_DNA"/>
</dbReference>
<protein>
    <recommendedName>
        <fullName evidence="1">Cytochrome b/b6 N-terminal region profile domain-containing protein</fullName>
    </recommendedName>
</protein>
<gene>
    <name evidence="2" type="ORF">DEA37_0000150</name>
</gene>
<dbReference type="SUPFAM" id="SSF81342">
    <property type="entry name" value="Transmembrane di-heme cytochromes"/>
    <property type="match status" value="1"/>
</dbReference>
<dbReference type="Pfam" id="PF00033">
    <property type="entry name" value="Cytochrome_B"/>
    <property type="match status" value="1"/>
</dbReference>
<evidence type="ECO:0000313" key="3">
    <source>
        <dbReference type="Proteomes" id="UP000324629"/>
    </source>
</evidence>
<sequence length="62" mass="6942">MVEAFLGCILPWHQISYRAATVLTSVLNRVLVVGRRNFAFIAGGFGVTNAMLVRVFYEHICL</sequence>
<accession>A0A5J4NET3</accession>
<dbReference type="GO" id="GO:0016020">
    <property type="term" value="C:membrane"/>
    <property type="evidence" value="ECO:0007669"/>
    <property type="project" value="InterPro"/>
</dbReference>
<dbReference type="InterPro" id="IPR027387">
    <property type="entry name" value="Cytb/b6-like_sf"/>
</dbReference>
<reference evidence="2 3" key="1">
    <citation type="journal article" date="2019" name="Gigascience">
        <title>Whole-genome sequence of the oriental lung fluke Paragonimus westermani.</title>
        <authorList>
            <person name="Oey H."/>
            <person name="Zakrzewski M."/>
            <person name="Narain K."/>
            <person name="Devi K.R."/>
            <person name="Agatsuma T."/>
            <person name="Nawaratna S."/>
            <person name="Gobert G.N."/>
            <person name="Jones M.K."/>
            <person name="Ragan M.A."/>
            <person name="McManus D.P."/>
            <person name="Krause L."/>
        </authorList>
    </citation>
    <scope>NUCLEOTIDE SEQUENCE [LARGE SCALE GENOMIC DNA]</scope>
    <source>
        <strain evidence="2 3">IND2009</strain>
    </source>
</reference>
<evidence type="ECO:0000313" key="2">
    <source>
        <dbReference type="EMBL" id="KAA3673749.1"/>
    </source>
</evidence>
<keyword evidence="3" id="KW-1185">Reference proteome</keyword>
<proteinExistence type="predicted"/>
<dbReference type="InterPro" id="IPR005797">
    <property type="entry name" value="Cyt_b/b6_N"/>
</dbReference>
<dbReference type="AlphaFoldDB" id="A0A5J4NET3"/>
<dbReference type="GO" id="GO:0009055">
    <property type="term" value="F:electron transfer activity"/>
    <property type="evidence" value="ECO:0007669"/>
    <property type="project" value="InterPro"/>
</dbReference>
<dbReference type="InterPro" id="IPR016174">
    <property type="entry name" value="Di-haem_cyt_TM"/>
</dbReference>
<name>A0A5J4NET3_9TREM</name>
<feature type="domain" description="Cytochrome b/b6 N-terminal region profile" evidence="1">
    <location>
        <begin position="1"/>
        <end position="62"/>
    </location>
</feature>
<dbReference type="GO" id="GO:0016491">
    <property type="term" value="F:oxidoreductase activity"/>
    <property type="evidence" value="ECO:0007669"/>
    <property type="project" value="InterPro"/>
</dbReference>